<evidence type="ECO:0000256" key="3">
    <source>
        <dbReference type="ARBA" id="ARBA00022448"/>
    </source>
</evidence>
<evidence type="ECO:0000256" key="8">
    <source>
        <dbReference type="RuleBase" id="RU363032"/>
    </source>
</evidence>
<dbReference type="GO" id="GO:0055085">
    <property type="term" value="P:transmembrane transport"/>
    <property type="evidence" value="ECO:0007669"/>
    <property type="project" value="InterPro"/>
</dbReference>
<name>A0A369BV22_9GAMM</name>
<dbReference type="Gene3D" id="1.10.3720.10">
    <property type="entry name" value="MetI-like"/>
    <property type="match status" value="1"/>
</dbReference>
<evidence type="ECO:0000256" key="1">
    <source>
        <dbReference type="ARBA" id="ARBA00004651"/>
    </source>
</evidence>
<keyword evidence="4" id="KW-1003">Cell membrane</keyword>
<sequence length="334" mass="37244">MNGRPRRPPARAIPDTVFGRVWTWLSGLPLWSRVRGVARLLRGRGLVTALPFLWLLIFFLVPFVFVLKISLAEPVLGQPPYSALATLSEGFVQLRINLGNYLFLLQDTLYVSAYLNSIRIAAVSTLLCLLIGYPMAYAIAQARPALRNVLLMLIILPFWTSFLIRVYAWIGILKSNGLVNNLLQWIGLIDQPLPLLHSDFAVYVGIVYSYLPFMVLPLYATLVRMDPALLEAAKDLGCRPLKAFWRVTLPLSMPGVIAGSSLVFIPAVGEFVIPDLLGGPDTLMIGKVLWTEFFTNRDWPVASAVAVAMLLFLVVPIALFQRTQERQAEPGEPR</sequence>
<comment type="similarity">
    <text evidence="2">Belongs to the binding-protein-dependent transport system permease family. CysTW subfamily.</text>
</comment>
<dbReference type="CDD" id="cd06261">
    <property type="entry name" value="TM_PBP2"/>
    <property type="match status" value="1"/>
</dbReference>
<comment type="caution">
    <text evidence="10">The sequence shown here is derived from an EMBL/GenBank/DDBJ whole genome shotgun (WGS) entry which is preliminary data.</text>
</comment>
<dbReference type="InterPro" id="IPR000515">
    <property type="entry name" value="MetI-like"/>
</dbReference>
<dbReference type="RefSeq" id="WP_114281059.1">
    <property type="nucleotide sequence ID" value="NZ_QPJY01000014.1"/>
</dbReference>
<keyword evidence="5 8" id="KW-0812">Transmembrane</keyword>
<evidence type="ECO:0000313" key="10">
    <source>
        <dbReference type="EMBL" id="RCX24855.1"/>
    </source>
</evidence>
<comment type="subcellular location">
    <subcellularLocation>
        <location evidence="1 8">Cell membrane</location>
        <topology evidence="1 8">Multi-pass membrane protein</topology>
    </subcellularLocation>
</comment>
<dbReference type="PANTHER" id="PTHR42929">
    <property type="entry name" value="INNER MEMBRANE ABC TRANSPORTER PERMEASE PROTEIN YDCU-RELATED-RELATED"/>
    <property type="match status" value="1"/>
</dbReference>
<protein>
    <submittedName>
        <fullName evidence="10">Putrescine transport system permease protein</fullName>
    </submittedName>
</protein>
<dbReference type="AlphaFoldDB" id="A0A369BV22"/>
<organism evidence="10 11">
    <name type="scientific">Thioalbus denitrificans</name>
    <dbReference type="NCBI Taxonomy" id="547122"/>
    <lineage>
        <taxon>Bacteria</taxon>
        <taxon>Pseudomonadati</taxon>
        <taxon>Pseudomonadota</taxon>
        <taxon>Gammaproteobacteria</taxon>
        <taxon>Chromatiales</taxon>
        <taxon>Ectothiorhodospiraceae</taxon>
        <taxon>Thioalbus</taxon>
    </lineage>
</organism>
<keyword evidence="3 8" id="KW-0813">Transport</keyword>
<dbReference type="InterPro" id="IPR035906">
    <property type="entry name" value="MetI-like_sf"/>
</dbReference>
<keyword evidence="11" id="KW-1185">Reference proteome</keyword>
<evidence type="ECO:0000256" key="2">
    <source>
        <dbReference type="ARBA" id="ARBA00007069"/>
    </source>
</evidence>
<evidence type="ECO:0000256" key="7">
    <source>
        <dbReference type="ARBA" id="ARBA00023136"/>
    </source>
</evidence>
<keyword evidence="6 8" id="KW-1133">Transmembrane helix</keyword>
<feature type="domain" description="ABC transmembrane type-1" evidence="9">
    <location>
        <begin position="114"/>
        <end position="320"/>
    </location>
</feature>
<evidence type="ECO:0000256" key="5">
    <source>
        <dbReference type="ARBA" id="ARBA00022692"/>
    </source>
</evidence>
<proteinExistence type="inferred from homology"/>
<feature type="transmembrane region" description="Helical" evidence="8">
    <location>
        <begin position="200"/>
        <end position="222"/>
    </location>
</feature>
<feature type="transmembrane region" description="Helical" evidence="8">
    <location>
        <begin position="45"/>
        <end position="67"/>
    </location>
</feature>
<dbReference type="EMBL" id="QPJY01000014">
    <property type="protein sequence ID" value="RCX24855.1"/>
    <property type="molecule type" value="Genomic_DNA"/>
</dbReference>
<feature type="transmembrane region" description="Helical" evidence="8">
    <location>
        <begin position="243"/>
        <end position="268"/>
    </location>
</feature>
<evidence type="ECO:0000256" key="4">
    <source>
        <dbReference type="ARBA" id="ARBA00022475"/>
    </source>
</evidence>
<feature type="transmembrane region" description="Helical" evidence="8">
    <location>
        <begin position="118"/>
        <end position="137"/>
    </location>
</feature>
<dbReference type="Pfam" id="PF00528">
    <property type="entry name" value="BPD_transp_1"/>
    <property type="match status" value="1"/>
</dbReference>
<gene>
    <name evidence="10" type="ORF">DFQ59_11411</name>
</gene>
<evidence type="ECO:0000256" key="6">
    <source>
        <dbReference type="ARBA" id="ARBA00022989"/>
    </source>
</evidence>
<accession>A0A369BV22</accession>
<evidence type="ECO:0000259" key="9">
    <source>
        <dbReference type="PROSITE" id="PS50928"/>
    </source>
</evidence>
<feature type="transmembrane region" description="Helical" evidence="8">
    <location>
        <begin position="149"/>
        <end position="170"/>
    </location>
</feature>
<dbReference type="OrthoDB" id="9807047at2"/>
<feature type="transmembrane region" description="Helical" evidence="8">
    <location>
        <begin position="299"/>
        <end position="320"/>
    </location>
</feature>
<reference evidence="10 11" key="1">
    <citation type="submission" date="2018-07" db="EMBL/GenBank/DDBJ databases">
        <title>Genomic Encyclopedia of Type Strains, Phase IV (KMG-IV): sequencing the most valuable type-strain genomes for metagenomic binning, comparative biology and taxonomic classification.</title>
        <authorList>
            <person name="Goeker M."/>
        </authorList>
    </citation>
    <scope>NUCLEOTIDE SEQUENCE [LARGE SCALE GENOMIC DNA]</scope>
    <source>
        <strain evidence="10 11">DSM 26407</strain>
    </source>
</reference>
<dbReference type="GO" id="GO:0005886">
    <property type="term" value="C:plasma membrane"/>
    <property type="evidence" value="ECO:0007669"/>
    <property type="project" value="UniProtKB-SubCell"/>
</dbReference>
<dbReference type="SUPFAM" id="SSF161098">
    <property type="entry name" value="MetI-like"/>
    <property type="match status" value="1"/>
</dbReference>
<keyword evidence="7 8" id="KW-0472">Membrane</keyword>
<dbReference type="Proteomes" id="UP000252707">
    <property type="component" value="Unassembled WGS sequence"/>
</dbReference>
<dbReference type="PANTHER" id="PTHR42929:SF3">
    <property type="entry name" value="PUTRESCINE TRANSPORT SYSTEM PERMEASE PROTEIN POTH"/>
    <property type="match status" value="1"/>
</dbReference>
<dbReference type="PROSITE" id="PS50928">
    <property type="entry name" value="ABC_TM1"/>
    <property type="match status" value="1"/>
</dbReference>
<evidence type="ECO:0000313" key="11">
    <source>
        <dbReference type="Proteomes" id="UP000252707"/>
    </source>
</evidence>